<evidence type="ECO:0000313" key="3">
    <source>
        <dbReference type="EMBL" id="HEA86391.1"/>
    </source>
</evidence>
<dbReference type="Pfam" id="PF13386">
    <property type="entry name" value="DsbD_2"/>
    <property type="match status" value="1"/>
</dbReference>
<feature type="transmembrane region" description="Helical" evidence="1">
    <location>
        <begin position="6"/>
        <end position="34"/>
    </location>
</feature>
<proteinExistence type="predicted"/>
<evidence type="ECO:0000256" key="1">
    <source>
        <dbReference type="SAM" id="Phobius"/>
    </source>
</evidence>
<feature type="domain" description="Urease accessory protein UreH-like transmembrane" evidence="2">
    <location>
        <begin position="9"/>
        <end position="203"/>
    </location>
</feature>
<comment type="caution">
    <text evidence="4">The sequence shown here is derived from an EMBL/GenBank/DDBJ whole genome shotgun (WGS) entry which is preliminary data.</text>
</comment>
<keyword evidence="1" id="KW-0812">Transmembrane</keyword>
<keyword evidence="1" id="KW-0472">Membrane</keyword>
<evidence type="ECO:0000313" key="4">
    <source>
        <dbReference type="EMBL" id="HFJ54383.1"/>
    </source>
</evidence>
<dbReference type="InterPro" id="IPR039447">
    <property type="entry name" value="UreH-like_TM_dom"/>
</dbReference>
<dbReference type="EMBL" id="DSTU01000008">
    <property type="protein sequence ID" value="HFJ54383.1"/>
    <property type="molecule type" value="Genomic_DNA"/>
</dbReference>
<keyword evidence="1" id="KW-1133">Transmembrane helix</keyword>
<feature type="transmembrane region" description="Helical" evidence="1">
    <location>
        <begin position="55"/>
        <end position="76"/>
    </location>
</feature>
<dbReference type="AlphaFoldDB" id="A0A7C3IZT0"/>
<feature type="transmembrane region" description="Helical" evidence="1">
    <location>
        <begin position="123"/>
        <end position="144"/>
    </location>
</feature>
<organism evidence="4">
    <name type="scientific">candidate division WOR-3 bacterium</name>
    <dbReference type="NCBI Taxonomy" id="2052148"/>
    <lineage>
        <taxon>Bacteria</taxon>
        <taxon>Bacteria division WOR-3</taxon>
    </lineage>
</organism>
<sequence>MSPVFLVRAVMLGLSAGASCLGFCLPVVLPVLAGSDRPGFCPAAVRLSSFLAGRLLAYLLFGITAGLVGARLSRLIFLRTAALPVIYLLLGGLMIIYGMTAFDPFARLRFCRLIQPRLNSGRFLFLLGLLAGASPCPPFLLALATVLDDAGVLSGALFFLVFFLATSVYFLPLLFAGLAVRFEPVRVAARVVAIIAGAYFVLYSLAKLFIIR</sequence>
<name>A0A7C3IZT0_UNCW3</name>
<feature type="transmembrane region" description="Helical" evidence="1">
    <location>
        <begin position="82"/>
        <end position="102"/>
    </location>
</feature>
<dbReference type="EMBL" id="DSLG01000001">
    <property type="protein sequence ID" value="HEA86391.1"/>
    <property type="molecule type" value="Genomic_DNA"/>
</dbReference>
<accession>A0A7C3IZT0</accession>
<reference evidence="4" key="1">
    <citation type="journal article" date="2020" name="mSystems">
        <title>Genome- and Community-Level Interaction Insights into Carbon Utilization and Element Cycling Functions of Hydrothermarchaeota in Hydrothermal Sediment.</title>
        <authorList>
            <person name="Zhou Z."/>
            <person name="Liu Y."/>
            <person name="Xu W."/>
            <person name="Pan J."/>
            <person name="Luo Z.H."/>
            <person name="Li M."/>
        </authorList>
    </citation>
    <scope>NUCLEOTIDE SEQUENCE [LARGE SCALE GENOMIC DNA]</scope>
    <source>
        <strain evidence="3">SpSt-265</strain>
        <strain evidence="4">SpSt-465</strain>
    </source>
</reference>
<feature type="transmembrane region" description="Helical" evidence="1">
    <location>
        <begin position="156"/>
        <end position="180"/>
    </location>
</feature>
<protein>
    <submittedName>
        <fullName evidence="4">Sulfite exporter TauE/SafE family protein</fullName>
    </submittedName>
</protein>
<feature type="transmembrane region" description="Helical" evidence="1">
    <location>
        <begin position="187"/>
        <end position="206"/>
    </location>
</feature>
<evidence type="ECO:0000259" key="2">
    <source>
        <dbReference type="Pfam" id="PF13386"/>
    </source>
</evidence>
<gene>
    <name evidence="3" type="ORF">ENP94_00025</name>
    <name evidence="4" type="ORF">ENS16_06835</name>
</gene>